<reference evidence="2 3" key="1">
    <citation type="journal article" date="2021" name="ISME Commun">
        <title>Automated analysis of genomic sequences facilitates high-throughput and comprehensive description of bacteria.</title>
        <authorList>
            <person name="Hitch T.C.A."/>
        </authorList>
    </citation>
    <scope>NUCLEOTIDE SEQUENCE [LARGE SCALE GENOMIC DNA]</scope>
    <source>
        <strain evidence="2 3">Sanger_31</strain>
    </source>
</reference>
<protein>
    <submittedName>
        <fullName evidence="2">Metallophosphoesterase</fullName>
    </submittedName>
</protein>
<organism evidence="2 3">
    <name type="scientific">Hominimerdicola aceti</name>
    <dbReference type="NCBI Taxonomy" id="2981726"/>
    <lineage>
        <taxon>Bacteria</taxon>
        <taxon>Bacillati</taxon>
        <taxon>Bacillota</taxon>
        <taxon>Clostridia</taxon>
        <taxon>Eubacteriales</taxon>
        <taxon>Oscillospiraceae</taxon>
        <taxon>Hominimerdicola</taxon>
    </lineage>
</organism>
<evidence type="ECO:0000313" key="3">
    <source>
        <dbReference type="Proteomes" id="UP001208131"/>
    </source>
</evidence>
<keyword evidence="3" id="KW-1185">Reference proteome</keyword>
<dbReference type="GO" id="GO:0008758">
    <property type="term" value="F:UDP-2,3-diacylglucosamine hydrolase activity"/>
    <property type="evidence" value="ECO:0007669"/>
    <property type="project" value="TreeGrafter"/>
</dbReference>
<evidence type="ECO:0000313" key="2">
    <source>
        <dbReference type="EMBL" id="MCU6705673.1"/>
    </source>
</evidence>
<dbReference type="AlphaFoldDB" id="A0AAE3LHH5"/>
<dbReference type="SUPFAM" id="SSF56300">
    <property type="entry name" value="Metallo-dependent phosphatases"/>
    <property type="match status" value="1"/>
</dbReference>
<dbReference type="InterPro" id="IPR029052">
    <property type="entry name" value="Metallo-depent_PP-like"/>
</dbReference>
<dbReference type="InterPro" id="IPR051158">
    <property type="entry name" value="Metallophosphoesterase_sf"/>
</dbReference>
<feature type="domain" description="Calcineurin-like phosphoesterase" evidence="1">
    <location>
        <begin position="45"/>
        <end position="220"/>
    </location>
</feature>
<dbReference type="PANTHER" id="PTHR31302">
    <property type="entry name" value="TRANSMEMBRANE PROTEIN WITH METALLOPHOSPHOESTERASE DOMAIN-RELATED"/>
    <property type="match status" value="1"/>
</dbReference>
<dbReference type="GO" id="GO:0009245">
    <property type="term" value="P:lipid A biosynthetic process"/>
    <property type="evidence" value="ECO:0007669"/>
    <property type="project" value="TreeGrafter"/>
</dbReference>
<comment type="caution">
    <text evidence="2">The sequence shown here is derived from an EMBL/GenBank/DDBJ whole genome shotgun (WGS) entry which is preliminary data.</text>
</comment>
<name>A0AAE3LHH5_9FIRM</name>
<sequence>MSYKLPLFVAAAFLGGYMFISNRQLRVNEYELKVSKLPENFVGKKILLLADLHKKRYGDNFNNLVNSCIAAEPDFIFFAGDLYSRDETDMIPKLALMKRLKHIAPTYYIFGNHETDNMDNAEALALKLTECGVHVLRNNMEQIKIGEDHINIYGTQLPQRFYRNEDFSHHDLPQITKDELTKLLGDPDRSECNFLLSHTPLAFRAYADWGADVTFSGHCHGGVIRLPFIGGILSPERKFFPRYTKGIYELNAEQGLAKLAVTAGLGKFRLNNPSEIMICTLERQE</sequence>
<dbReference type="Proteomes" id="UP001208131">
    <property type="component" value="Unassembled WGS sequence"/>
</dbReference>
<dbReference type="InterPro" id="IPR004843">
    <property type="entry name" value="Calcineurin-like_PHP"/>
</dbReference>
<dbReference type="PANTHER" id="PTHR31302:SF32">
    <property type="entry name" value="PHOSPHOESTERASE"/>
    <property type="match status" value="1"/>
</dbReference>
<dbReference type="GO" id="GO:0016020">
    <property type="term" value="C:membrane"/>
    <property type="evidence" value="ECO:0007669"/>
    <property type="project" value="GOC"/>
</dbReference>
<dbReference type="Pfam" id="PF00149">
    <property type="entry name" value="Metallophos"/>
    <property type="match status" value="1"/>
</dbReference>
<evidence type="ECO:0000259" key="1">
    <source>
        <dbReference type="Pfam" id="PF00149"/>
    </source>
</evidence>
<accession>A0AAE3LHH5</accession>
<dbReference type="EMBL" id="JAOQJZ010000006">
    <property type="protein sequence ID" value="MCU6705673.1"/>
    <property type="molecule type" value="Genomic_DNA"/>
</dbReference>
<dbReference type="RefSeq" id="WP_267300955.1">
    <property type="nucleotide sequence ID" value="NZ_JAOQJZ010000006.1"/>
</dbReference>
<proteinExistence type="predicted"/>
<dbReference type="Gene3D" id="3.60.21.10">
    <property type="match status" value="1"/>
</dbReference>
<gene>
    <name evidence="2" type="ORF">OCV57_07015</name>
</gene>